<dbReference type="AlphaFoldDB" id="X6MV40"/>
<dbReference type="Gene3D" id="1.25.40.20">
    <property type="entry name" value="Ankyrin repeat-containing domain"/>
    <property type="match status" value="1"/>
</dbReference>
<sequence>MRKKTSSKDKEPIRVVSRRYKKVCHCMHAKNPVESVFLKLKWSQGARSCIMLFRMRHSRQYKQQNGHTPLHKAVDRGDLQIIQYLVDSGARVDLSGLDGFAPLHIAALKNDYTIIEYLLRKRADPNDITQDNKKAIDLTSDEKCKQLLLKYMEKPNDTDLIASDLSEEESIAAYSTGSEKE</sequence>
<dbReference type="Proteomes" id="UP000023152">
    <property type="component" value="Unassembled WGS sequence"/>
</dbReference>
<proteinExistence type="predicted"/>
<dbReference type="InterPro" id="IPR036770">
    <property type="entry name" value="Ankyrin_rpt-contain_sf"/>
</dbReference>
<dbReference type="InterPro" id="IPR042334">
    <property type="entry name" value="ANKRD31"/>
</dbReference>
<feature type="repeat" description="ANK" evidence="1">
    <location>
        <begin position="65"/>
        <end position="97"/>
    </location>
</feature>
<evidence type="ECO:0000256" key="1">
    <source>
        <dbReference type="PROSITE-ProRule" id="PRU00023"/>
    </source>
</evidence>
<organism evidence="2 3">
    <name type="scientific">Reticulomyxa filosa</name>
    <dbReference type="NCBI Taxonomy" id="46433"/>
    <lineage>
        <taxon>Eukaryota</taxon>
        <taxon>Sar</taxon>
        <taxon>Rhizaria</taxon>
        <taxon>Retaria</taxon>
        <taxon>Foraminifera</taxon>
        <taxon>Monothalamids</taxon>
        <taxon>Reticulomyxidae</taxon>
        <taxon>Reticulomyxa</taxon>
    </lineage>
</organism>
<accession>X6MV40</accession>
<gene>
    <name evidence="2" type="ORF">RFI_20382</name>
</gene>
<dbReference type="PANTHER" id="PTHR24176:SF14">
    <property type="entry name" value="ANKYRIN REPEAT DOMAIN-CONTAINING PROTEIN 31"/>
    <property type="match status" value="1"/>
</dbReference>
<evidence type="ECO:0000313" key="2">
    <source>
        <dbReference type="EMBL" id="ETO16955.1"/>
    </source>
</evidence>
<dbReference type="SMART" id="SM00248">
    <property type="entry name" value="ANK"/>
    <property type="match status" value="2"/>
</dbReference>
<comment type="caution">
    <text evidence="2">The sequence shown here is derived from an EMBL/GenBank/DDBJ whole genome shotgun (WGS) entry which is preliminary data.</text>
</comment>
<dbReference type="InterPro" id="IPR002110">
    <property type="entry name" value="Ankyrin_rpt"/>
</dbReference>
<reference evidence="2 3" key="1">
    <citation type="journal article" date="2013" name="Curr. Biol.">
        <title>The Genome of the Foraminiferan Reticulomyxa filosa.</title>
        <authorList>
            <person name="Glockner G."/>
            <person name="Hulsmann N."/>
            <person name="Schleicher M."/>
            <person name="Noegel A.A."/>
            <person name="Eichinger L."/>
            <person name="Gallinger C."/>
            <person name="Pawlowski J."/>
            <person name="Sierra R."/>
            <person name="Euteneuer U."/>
            <person name="Pillet L."/>
            <person name="Moustafa A."/>
            <person name="Platzer M."/>
            <person name="Groth M."/>
            <person name="Szafranski K."/>
            <person name="Schliwa M."/>
        </authorList>
    </citation>
    <scope>NUCLEOTIDE SEQUENCE [LARGE SCALE GENOMIC DNA]</scope>
</reference>
<dbReference type="SUPFAM" id="SSF48403">
    <property type="entry name" value="Ankyrin repeat"/>
    <property type="match status" value="1"/>
</dbReference>
<dbReference type="OrthoDB" id="194358at2759"/>
<dbReference type="PANTHER" id="PTHR24176">
    <property type="entry name" value="ANKYRIN REPEAT DOMAIN-CONTAINING PROTEIN 31-RELATED"/>
    <property type="match status" value="1"/>
</dbReference>
<name>X6MV40_RETFI</name>
<keyword evidence="3" id="KW-1185">Reference proteome</keyword>
<keyword evidence="1" id="KW-0040">ANK repeat</keyword>
<feature type="repeat" description="ANK" evidence="1">
    <location>
        <begin position="98"/>
        <end position="130"/>
    </location>
</feature>
<dbReference type="PROSITE" id="PS50297">
    <property type="entry name" value="ANK_REP_REGION"/>
    <property type="match status" value="2"/>
</dbReference>
<dbReference type="PROSITE" id="PS50088">
    <property type="entry name" value="ANK_REPEAT"/>
    <property type="match status" value="2"/>
</dbReference>
<evidence type="ECO:0000313" key="3">
    <source>
        <dbReference type="Proteomes" id="UP000023152"/>
    </source>
</evidence>
<dbReference type="Pfam" id="PF12796">
    <property type="entry name" value="Ank_2"/>
    <property type="match status" value="1"/>
</dbReference>
<protein>
    <submittedName>
        <fullName evidence="2">F-box domain and ankyrin repeat protein</fullName>
    </submittedName>
</protein>
<dbReference type="EMBL" id="ASPP01017565">
    <property type="protein sequence ID" value="ETO16955.1"/>
    <property type="molecule type" value="Genomic_DNA"/>
</dbReference>